<dbReference type="EMBL" id="JAOSLC020000001">
    <property type="protein sequence ID" value="MDD7912952.1"/>
    <property type="molecule type" value="Genomic_DNA"/>
</dbReference>
<reference evidence="2" key="1">
    <citation type="submission" date="2022-09" db="EMBL/GenBank/DDBJ databases">
        <authorList>
            <person name="Kristyanto S."/>
            <person name="Jung J."/>
            <person name="Jeon C.O."/>
        </authorList>
    </citation>
    <scope>NUCLEOTIDE SEQUENCE</scope>
    <source>
        <strain evidence="2">MSW5</strain>
    </source>
</reference>
<gene>
    <name evidence="1" type="ORF">N5A56_000220</name>
    <name evidence="2" type="ORF">N5A56_004670</name>
</gene>
<accession>A0ABT5S6L8</accession>
<dbReference type="Proteomes" id="UP001151478">
    <property type="component" value="Unassembled WGS sequence"/>
</dbReference>
<evidence type="ECO:0000313" key="2">
    <source>
        <dbReference type="EMBL" id="MDD7913750.1"/>
    </source>
</evidence>
<reference evidence="2" key="2">
    <citation type="submission" date="2023-02" db="EMBL/GenBank/DDBJ databases">
        <title>Polaribacter ponticola sp. nov., isolated from seawater.</title>
        <authorList>
            <person name="Baek J.H."/>
            <person name="Kim J.M."/>
            <person name="Choi D.G."/>
            <person name="Jeon C.O."/>
        </authorList>
    </citation>
    <scope>NUCLEOTIDE SEQUENCE</scope>
    <source>
        <strain evidence="2">MSW5</strain>
    </source>
</reference>
<dbReference type="RefSeq" id="WP_265726941.1">
    <property type="nucleotide sequence ID" value="NZ_JAOSLC020000001.1"/>
</dbReference>
<dbReference type="EMBL" id="JAOSLC020000002">
    <property type="protein sequence ID" value="MDD7913750.1"/>
    <property type="molecule type" value="Genomic_DNA"/>
</dbReference>
<evidence type="ECO:0000313" key="3">
    <source>
        <dbReference type="Proteomes" id="UP001151478"/>
    </source>
</evidence>
<name>A0ABT5S6L8_9FLAO</name>
<keyword evidence="3" id="KW-1185">Reference proteome</keyword>
<comment type="caution">
    <text evidence="2">The sequence shown here is derived from an EMBL/GenBank/DDBJ whole genome shotgun (WGS) entry which is preliminary data.</text>
</comment>
<organism evidence="2 3">
    <name type="scientific">Polaribacter ponticola</name>
    <dbReference type="NCBI Taxonomy" id="2978475"/>
    <lineage>
        <taxon>Bacteria</taxon>
        <taxon>Pseudomonadati</taxon>
        <taxon>Bacteroidota</taxon>
        <taxon>Flavobacteriia</taxon>
        <taxon>Flavobacteriales</taxon>
        <taxon>Flavobacteriaceae</taxon>
    </lineage>
</organism>
<proteinExistence type="predicted"/>
<evidence type="ECO:0000313" key="1">
    <source>
        <dbReference type="EMBL" id="MDD7912952.1"/>
    </source>
</evidence>
<sequence length="106" mass="13155">MIYITYRNSNFDDSRTVHNVWSVKCDNVEEKYIEFMHEKAKEINVIINPHWLNIMNWQDHNNHLSIGEYGNKEKQWNKIKRQWNIDKFISEILKGYKEYYRNVIRF</sequence>
<protein>
    <submittedName>
        <fullName evidence="2">Uncharacterized protein</fullName>
    </submittedName>
</protein>